<dbReference type="PIRSF" id="PIRSF014972">
    <property type="entry name" value="FlK"/>
    <property type="match status" value="1"/>
</dbReference>
<dbReference type="KEGG" id="tcl:Tchl_2129"/>
<dbReference type="RefSeq" id="WP_075148392.1">
    <property type="nucleotide sequence ID" value="NZ_CP018839.1"/>
</dbReference>
<protein>
    <submittedName>
        <fullName evidence="2">CoA thioesterase</fullName>
    </submittedName>
</protein>
<dbReference type="InterPro" id="IPR029069">
    <property type="entry name" value="HotDog_dom_sf"/>
</dbReference>
<sequence length="135" mass="14897">MSETLQPGLTLTRRYDIDAARTIDVMGDECRVYSTPALLYDIEVCCRDLLLPHIGEGKDSVGTRVELDHVGATLIGMWVEITVKLVEVNGPAVVFEFSARDALEEVARGRHNRFVVGVDKTKQRLLGKLAKAKSA</sequence>
<dbReference type="STRING" id="96773.Tchl_2129"/>
<reference evidence="2 3" key="1">
    <citation type="submission" date="2016-12" db="EMBL/GenBank/DDBJ databases">
        <title>Complete genome sequence of Thauera chlorobenzoica, a Betaproteobacterium degrading haloaromatics anaerobically to CO2 and halides.</title>
        <authorList>
            <person name="Goris T."/>
            <person name="Mergelsberg M."/>
            <person name="Boll M."/>
        </authorList>
    </citation>
    <scope>NUCLEOTIDE SEQUENCE [LARGE SCALE GENOMIC DNA]</scope>
    <source>
        <strain evidence="2 3">3CB1</strain>
    </source>
</reference>
<dbReference type="OrthoDB" id="8526175at2"/>
<evidence type="ECO:0000313" key="3">
    <source>
        <dbReference type="Proteomes" id="UP000185739"/>
    </source>
</evidence>
<evidence type="ECO:0000259" key="1">
    <source>
        <dbReference type="Pfam" id="PF22636"/>
    </source>
</evidence>
<dbReference type="SUPFAM" id="SSF54637">
    <property type="entry name" value="Thioesterase/thiol ester dehydrase-isomerase"/>
    <property type="match status" value="1"/>
</dbReference>
<dbReference type="InterPro" id="IPR054485">
    <property type="entry name" value="FlK-like_dom"/>
</dbReference>
<proteinExistence type="predicted"/>
<gene>
    <name evidence="2" type="ORF">Tchl_2129</name>
</gene>
<dbReference type="Proteomes" id="UP000185739">
    <property type="component" value="Chromosome"/>
</dbReference>
<evidence type="ECO:0000313" key="2">
    <source>
        <dbReference type="EMBL" id="APR04972.1"/>
    </source>
</evidence>
<keyword evidence="3" id="KW-1185">Reference proteome</keyword>
<dbReference type="InterPro" id="IPR025540">
    <property type="entry name" value="FlK"/>
</dbReference>
<feature type="domain" description="Fluoroacetyl-CoA-specific thioesterase-like" evidence="1">
    <location>
        <begin position="18"/>
        <end position="117"/>
    </location>
</feature>
<accession>A0A1H5S4H5</accession>
<organism evidence="2 3">
    <name type="scientific">Thauera chlorobenzoica</name>
    <dbReference type="NCBI Taxonomy" id="96773"/>
    <lineage>
        <taxon>Bacteria</taxon>
        <taxon>Pseudomonadati</taxon>
        <taxon>Pseudomonadota</taxon>
        <taxon>Betaproteobacteria</taxon>
        <taxon>Rhodocyclales</taxon>
        <taxon>Zoogloeaceae</taxon>
        <taxon>Thauera</taxon>
    </lineage>
</organism>
<dbReference type="PANTHER" id="PTHR36934">
    <property type="entry name" value="BLR0278 PROTEIN"/>
    <property type="match status" value="1"/>
</dbReference>
<dbReference type="Pfam" id="PF22636">
    <property type="entry name" value="FlK"/>
    <property type="match status" value="1"/>
</dbReference>
<dbReference type="PANTHER" id="PTHR36934:SF1">
    <property type="entry name" value="THIOESTERASE DOMAIN-CONTAINING PROTEIN"/>
    <property type="match status" value="1"/>
</dbReference>
<dbReference type="AlphaFoldDB" id="A0A1H5S4H5"/>
<dbReference type="Gene3D" id="3.10.129.10">
    <property type="entry name" value="Hotdog Thioesterase"/>
    <property type="match status" value="1"/>
</dbReference>
<dbReference type="EMBL" id="CP018839">
    <property type="protein sequence ID" value="APR04972.1"/>
    <property type="molecule type" value="Genomic_DNA"/>
</dbReference>
<name>A0A1H5S4H5_9RHOO</name>